<proteinExistence type="predicted"/>
<accession>A0ABR9JYD3</accession>
<dbReference type="EMBL" id="JADBDZ010000001">
    <property type="protein sequence ID" value="MBE1535594.1"/>
    <property type="molecule type" value="Genomic_DNA"/>
</dbReference>
<comment type="caution">
    <text evidence="1">The sequence shown here is derived from an EMBL/GenBank/DDBJ whole genome shotgun (WGS) entry which is preliminary data.</text>
</comment>
<evidence type="ECO:0000313" key="2">
    <source>
        <dbReference type="Proteomes" id="UP000627838"/>
    </source>
</evidence>
<sequence>MGALFEELDWRPTPMGVVSLRRRRDPALGAEVYEIKLDDDFLMSSLWTVGEIELARLGLAALQDMAPEGGMDVIVGGLGLGHTAHAALEDPRVRSLVVVEKLGEVIEWHRAGLVPLGEGLADDARCRLVQGDFFAMAGSRSGFDSVAPGGRVHAVLLDIDHSPQHVLDSGHAAFYRPEPLTRLAEQIHPGGVFALWSNDPPDDGFTSLLGELFTEVTAHVVEFPNHIQGGTATNTVYVARTPAENPRP</sequence>
<keyword evidence="2" id="KW-1185">Reference proteome</keyword>
<dbReference type="RefSeq" id="WP_192761765.1">
    <property type="nucleotide sequence ID" value="NZ_JADBDZ010000001.1"/>
</dbReference>
<evidence type="ECO:0000313" key="1">
    <source>
        <dbReference type="EMBL" id="MBE1535594.1"/>
    </source>
</evidence>
<gene>
    <name evidence="1" type="ORF">H4W34_005427</name>
</gene>
<dbReference type="InterPro" id="IPR029063">
    <property type="entry name" value="SAM-dependent_MTases_sf"/>
</dbReference>
<reference evidence="1 2" key="1">
    <citation type="submission" date="2020-10" db="EMBL/GenBank/DDBJ databases">
        <title>Sequencing the genomes of 1000 actinobacteria strains.</title>
        <authorList>
            <person name="Klenk H.-P."/>
        </authorList>
    </citation>
    <scope>NUCLEOTIDE SEQUENCE [LARGE SCALE GENOMIC DNA]</scope>
    <source>
        <strain evidence="1 2">DSM 46744</strain>
    </source>
</reference>
<protein>
    <submittedName>
        <fullName evidence="1">Spermidine synthase</fullName>
    </submittedName>
</protein>
<organism evidence="1 2">
    <name type="scientific">Actinomadura algeriensis</name>
    <dbReference type="NCBI Taxonomy" id="1679523"/>
    <lineage>
        <taxon>Bacteria</taxon>
        <taxon>Bacillati</taxon>
        <taxon>Actinomycetota</taxon>
        <taxon>Actinomycetes</taxon>
        <taxon>Streptosporangiales</taxon>
        <taxon>Thermomonosporaceae</taxon>
        <taxon>Actinomadura</taxon>
    </lineage>
</organism>
<dbReference type="Proteomes" id="UP000627838">
    <property type="component" value="Unassembled WGS sequence"/>
</dbReference>
<dbReference type="SUPFAM" id="SSF53335">
    <property type="entry name" value="S-adenosyl-L-methionine-dependent methyltransferases"/>
    <property type="match status" value="1"/>
</dbReference>
<name>A0ABR9JYD3_9ACTN</name>
<dbReference type="Gene3D" id="3.40.50.150">
    <property type="entry name" value="Vaccinia Virus protein VP39"/>
    <property type="match status" value="1"/>
</dbReference>